<dbReference type="Gene3D" id="1.10.150.80">
    <property type="entry name" value="HRDC domain"/>
    <property type="match status" value="1"/>
</dbReference>
<dbReference type="Pfam" id="PF00570">
    <property type="entry name" value="HRDC"/>
    <property type="match status" value="1"/>
</dbReference>
<dbReference type="NCBIfam" id="TIGR01389">
    <property type="entry name" value="recQ"/>
    <property type="match status" value="1"/>
</dbReference>
<keyword evidence="22" id="KW-1185">Reference proteome</keyword>
<dbReference type="GO" id="GO:0009378">
    <property type="term" value="F:four-way junction helicase activity"/>
    <property type="evidence" value="ECO:0007669"/>
    <property type="project" value="TreeGrafter"/>
</dbReference>
<dbReference type="InterPro" id="IPR004589">
    <property type="entry name" value="DNA_helicase_ATP-dep_RecQ"/>
</dbReference>
<dbReference type="Pfam" id="PF16124">
    <property type="entry name" value="RecQ_Zn_bind"/>
    <property type="match status" value="1"/>
</dbReference>
<keyword evidence="8 21" id="KW-0347">Helicase</keyword>
<dbReference type="GO" id="GO:0005524">
    <property type="term" value="F:ATP binding"/>
    <property type="evidence" value="ECO:0007669"/>
    <property type="project" value="UniProtKB-KW"/>
</dbReference>
<sequence>MSSAPEPLADADPISALREGDAGRTDEALAILSRVFGYDAFRGDQAAIIDQVAGGGDAVVLMPTGGGKSLCYQIPSLLRNGTGIVVSPLIALMADQVAALEGVGIRAAYLNSTLELHEAQAVEQQLLAGELDLLYMAPERLVLPRTVQLLQRARLALFAIDEAHCVSQWGHDFRPDYLGLSMLAETFPGVPRIALTATATEATHRELTERLHLQGAKHFVSSFDRPNIRYRIEPKNSPREQLLRLITTEHEGDSGIVYCLSRKSVETTAQWLSDRGIPALPYHAGLDAAVRQDHQERFLRAEGLIIVATIAFGMGIDKPDVRFVAHLDLPKSIEGYYQETGRAGRDGLPSTAWMAYGLGDVVSQRRFIDAGEGGEQFKRNARSHLDAMLALCETVSCRRVQLLRYFGQDLGAENCGNCDICLSPPTTWDATVPAQKLLSALIRLDRERGQKFGSGQVIEVLLGRENERSTQYRHEELSVWGIGQELTEKQWRSTLRQLLARGIVEAEGDYGVLVPGPHAGPVLRGEVTVELAEDRTPQRAARGAGRRPGGASRAAESLEPAQRERFEALRAWRTSVAKEKQIPPYMVFSDATLVGIVETSPQSVSALGTVSGVGAKKLAEYGEDLLEALHAAE</sequence>
<dbReference type="SMART" id="SM00956">
    <property type="entry name" value="RQC"/>
    <property type="match status" value="1"/>
</dbReference>
<accession>A0A841ADR9</accession>
<evidence type="ECO:0000256" key="13">
    <source>
        <dbReference type="ARBA" id="ARBA00023204"/>
    </source>
</evidence>
<keyword evidence="7 21" id="KW-0378">Hydrolase</keyword>
<dbReference type="SUPFAM" id="SSF52540">
    <property type="entry name" value="P-loop containing nucleoside triphosphate hydrolases"/>
    <property type="match status" value="2"/>
</dbReference>
<evidence type="ECO:0000259" key="18">
    <source>
        <dbReference type="PROSITE" id="PS50967"/>
    </source>
</evidence>
<keyword evidence="12" id="KW-0233">DNA recombination</keyword>
<dbReference type="InterPro" id="IPR006293">
    <property type="entry name" value="DNA_helicase_ATP-dep_RecQ_bac"/>
</dbReference>
<dbReference type="SMART" id="SM00490">
    <property type="entry name" value="HELICc"/>
    <property type="match status" value="1"/>
</dbReference>
<keyword evidence="13" id="KW-0234">DNA repair</keyword>
<evidence type="ECO:0000256" key="14">
    <source>
        <dbReference type="ARBA" id="ARBA00023235"/>
    </source>
</evidence>
<dbReference type="InterPro" id="IPR018982">
    <property type="entry name" value="RQC_domain"/>
</dbReference>
<dbReference type="RefSeq" id="WP_184324742.1">
    <property type="nucleotide sequence ID" value="NZ_JACHLZ010000001.1"/>
</dbReference>
<dbReference type="InterPro" id="IPR027417">
    <property type="entry name" value="P-loop_NTPase"/>
</dbReference>
<dbReference type="PANTHER" id="PTHR13710:SF105">
    <property type="entry name" value="ATP-DEPENDENT DNA HELICASE Q1"/>
    <property type="match status" value="1"/>
</dbReference>
<evidence type="ECO:0000256" key="1">
    <source>
        <dbReference type="ARBA" id="ARBA00001946"/>
    </source>
</evidence>
<dbReference type="FunFam" id="3.40.50.300:FF:000156">
    <property type="entry name" value="ATP-dependent DNA helicase recQ"/>
    <property type="match status" value="1"/>
</dbReference>
<evidence type="ECO:0000256" key="8">
    <source>
        <dbReference type="ARBA" id="ARBA00022806"/>
    </source>
</evidence>
<evidence type="ECO:0000313" key="21">
    <source>
        <dbReference type="EMBL" id="MBB5831238.1"/>
    </source>
</evidence>
<evidence type="ECO:0000256" key="4">
    <source>
        <dbReference type="ARBA" id="ARBA00022723"/>
    </source>
</evidence>
<dbReference type="PANTHER" id="PTHR13710">
    <property type="entry name" value="DNA HELICASE RECQ FAMILY MEMBER"/>
    <property type="match status" value="1"/>
</dbReference>
<dbReference type="PROSITE" id="PS51194">
    <property type="entry name" value="HELICASE_CTER"/>
    <property type="match status" value="1"/>
</dbReference>
<keyword evidence="6" id="KW-0227">DNA damage</keyword>
<name>A0A841ADR9_9MICO</name>
<feature type="domain" description="HRDC" evidence="18">
    <location>
        <begin position="559"/>
        <end position="633"/>
    </location>
</feature>
<dbReference type="InterPro" id="IPR036388">
    <property type="entry name" value="WH-like_DNA-bd_sf"/>
</dbReference>
<comment type="catalytic activity">
    <reaction evidence="15">
        <text>Couples ATP hydrolysis with the unwinding of duplex DNA by translocating in the 3'-5' direction.</text>
        <dbReference type="EC" id="5.6.2.4"/>
    </reaction>
</comment>
<dbReference type="GO" id="GO:0003677">
    <property type="term" value="F:DNA binding"/>
    <property type="evidence" value="ECO:0007669"/>
    <property type="project" value="UniProtKB-KW"/>
</dbReference>
<keyword evidence="4" id="KW-0479">Metal-binding</keyword>
<evidence type="ECO:0000256" key="9">
    <source>
        <dbReference type="ARBA" id="ARBA00022833"/>
    </source>
</evidence>
<dbReference type="GO" id="GO:0006310">
    <property type="term" value="P:DNA recombination"/>
    <property type="evidence" value="ECO:0007669"/>
    <property type="project" value="UniProtKB-UniRule"/>
</dbReference>
<dbReference type="Pfam" id="PF00271">
    <property type="entry name" value="Helicase_C"/>
    <property type="match status" value="1"/>
</dbReference>
<evidence type="ECO:0000256" key="3">
    <source>
        <dbReference type="ARBA" id="ARBA00005446"/>
    </source>
</evidence>
<dbReference type="SMART" id="SM00341">
    <property type="entry name" value="HRDC"/>
    <property type="match status" value="1"/>
</dbReference>
<dbReference type="Gene3D" id="1.10.10.10">
    <property type="entry name" value="Winged helix-like DNA-binding domain superfamily/Winged helix DNA-binding domain"/>
    <property type="match status" value="1"/>
</dbReference>
<keyword evidence="10" id="KW-0067">ATP-binding</keyword>
<dbReference type="Pfam" id="PF09382">
    <property type="entry name" value="RQC"/>
    <property type="match status" value="1"/>
</dbReference>
<evidence type="ECO:0000256" key="17">
    <source>
        <dbReference type="SAM" id="MobiDB-lite"/>
    </source>
</evidence>
<feature type="compositionally biased region" description="Low complexity" evidence="17">
    <location>
        <begin position="539"/>
        <end position="555"/>
    </location>
</feature>
<evidence type="ECO:0000256" key="5">
    <source>
        <dbReference type="ARBA" id="ARBA00022741"/>
    </source>
</evidence>
<dbReference type="InterPro" id="IPR011545">
    <property type="entry name" value="DEAD/DEAH_box_helicase_dom"/>
</dbReference>
<keyword evidence="9" id="KW-0862">Zinc</keyword>
<dbReference type="GO" id="GO:0006281">
    <property type="term" value="P:DNA repair"/>
    <property type="evidence" value="ECO:0007669"/>
    <property type="project" value="UniProtKB-KW"/>
</dbReference>
<dbReference type="SMART" id="SM00487">
    <property type="entry name" value="DEXDc"/>
    <property type="match status" value="1"/>
</dbReference>
<feature type="domain" description="Helicase ATP-binding" evidence="19">
    <location>
        <begin position="49"/>
        <end position="217"/>
    </location>
</feature>
<dbReference type="CDD" id="cd17920">
    <property type="entry name" value="DEXHc_RecQ"/>
    <property type="match status" value="1"/>
</dbReference>
<dbReference type="Gene3D" id="3.40.50.300">
    <property type="entry name" value="P-loop containing nucleotide triphosphate hydrolases"/>
    <property type="match status" value="2"/>
</dbReference>
<feature type="domain" description="Helicase C-terminal" evidence="20">
    <location>
        <begin position="238"/>
        <end position="389"/>
    </location>
</feature>
<dbReference type="Proteomes" id="UP000588158">
    <property type="component" value="Unassembled WGS sequence"/>
</dbReference>
<dbReference type="CDD" id="cd18794">
    <property type="entry name" value="SF2_C_RecQ"/>
    <property type="match status" value="1"/>
</dbReference>
<evidence type="ECO:0000256" key="12">
    <source>
        <dbReference type="ARBA" id="ARBA00023172"/>
    </source>
</evidence>
<proteinExistence type="inferred from homology"/>
<dbReference type="GO" id="GO:0046872">
    <property type="term" value="F:metal ion binding"/>
    <property type="evidence" value="ECO:0007669"/>
    <property type="project" value="UniProtKB-KW"/>
</dbReference>
<dbReference type="AlphaFoldDB" id="A0A841ADR9"/>
<evidence type="ECO:0000256" key="7">
    <source>
        <dbReference type="ARBA" id="ARBA00022801"/>
    </source>
</evidence>
<dbReference type="Pfam" id="PF00270">
    <property type="entry name" value="DEAD"/>
    <property type="match status" value="1"/>
</dbReference>
<dbReference type="PROSITE" id="PS51192">
    <property type="entry name" value="HELICASE_ATP_BIND_1"/>
    <property type="match status" value="1"/>
</dbReference>
<dbReference type="GO" id="GO:0005737">
    <property type="term" value="C:cytoplasm"/>
    <property type="evidence" value="ECO:0007669"/>
    <property type="project" value="TreeGrafter"/>
</dbReference>
<evidence type="ECO:0000256" key="10">
    <source>
        <dbReference type="ARBA" id="ARBA00022840"/>
    </source>
</evidence>
<keyword evidence="14" id="KW-0413">Isomerase</keyword>
<dbReference type="PROSITE" id="PS50967">
    <property type="entry name" value="HRDC"/>
    <property type="match status" value="1"/>
</dbReference>
<comment type="cofactor">
    <cofactor evidence="2">
        <name>Zn(2+)</name>
        <dbReference type="ChEBI" id="CHEBI:29105"/>
    </cofactor>
</comment>
<comment type="caution">
    <text evidence="21">The sequence shown here is derived from an EMBL/GenBank/DDBJ whole genome shotgun (WGS) entry which is preliminary data.</text>
</comment>
<organism evidence="21 22">
    <name type="scientific">Brachybacterium aquaticum</name>
    <dbReference type="NCBI Taxonomy" id="1432564"/>
    <lineage>
        <taxon>Bacteria</taxon>
        <taxon>Bacillati</taxon>
        <taxon>Actinomycetota</taxon>
        <taxon>Actinomycetes</taxon>
        <taxon>Micrococcales</taxon>
        <taxon>Dermabacteraceae</taxon>
        <taxon>Brachybacterium</taxon>
    </lineage>
</organism>
<dbReference type="SUPFAM" id="SSF47819">
    <property type="entry name" value="HRDC-like"/>
    <property type="match status" value="1"/>
</dbReference>
<reference evidence="21 22" key="1">
    <citation type="submission" date="2020-08" db="EMBL/GenBank/DDBJ databases">
        <title>Sequencing the genomes of 1000 actinobacteria strains.</title>
        <authorList>
            <person name="Klenk H.-P."/>
        </authorList>
    </citation>
    <scope>NUCLEOTIDE SEQUENCE [LARGE SCALE GENOMIC DNA]</scope>
    <source>
        <strain evidence="21 22">DSM 28796</strain>
    </source>
</reference>
<dbReference type="FunFam" id="3.40.50.300:FF:001389">
    <property type="entry name" value="ATP-dependent DNA helicase RecQ"/>
    <property type="match status" value="1"/>
</dbReference>
<dbReference type="GO" id="GO:0006260">
    <property type="term" value="P:DNA replication"/>
    <property type="evidence" value="ECO:0007669"/>
    <property type="project" value="InterPro"/>
</dbReference>
<keyword evidence="11" id="KW-0238">DNA-binding</keyword>
<keyword evidence="5" id="KW-0547">Nucleotide-binding</keyword>
<comment type="similarity">
    <text evidence="3">Belongs to the helicase family. RecQ subfamily.</text>
</comment>
<evidence type="ECO:0000259" key="20">
    <source>
        <dbReference type="PROSITE" id="PS51194"/>
    </source>
</evidence>
<evidence type="ECO:0000256" key="16">
    <source>
        <dbReference type="NCBIfam" id="TIGR01389"/>
    </source>
</evidence>
<protein>
    <recommendedName>
        <fullName evidence="16">DNA helicase RecQ</fullName>
        <ecNumber evidence="16">5.6.2.4</ecNumber>
    </recommendedName>
</protein>
<dbReference type="InterPro" id="IPR044876">
    <property type="entry name" value="HRDC_dom_sf"/>
</dbReference>
<dbReference type="GO" id="GO:0016787">
    <property type="term" value="F:hydrolase activity"/>
    <property type="evidence" value="ECO:0007669"/>
    <property type="project" value="UniProtKB-KW"/>
</dbReference>
<dbReference type="GO" id="GO:0043138">
    <property type="term" value="F:3'-5' DNA helicase activity"/>
    <property type="evidence" value="ECO:0007669"/>
    <property type="project" value="UniProtKB-EC"/>
</dbReference>
<evidence type="ECO:0000256" key="11">
    <source>
        <dbReference type="ARBA" id="ARBA00023125"/>
    </source>
</evidence>
<evidence type="ECO:0000256" key="6">
    <source>
        <dbReference type="ARBA" id="ARBA00022763"/>
    </source>
</evidence>
<evidence type="ECO:0000256" key="2">
    <source>
        <dbReference type="ARBA" id="ARBA00001947"/>
    </source>
</evidence>
<dbReference type="InterPro" id="IPR014001">
    <property type="entry name" value="Helicase_ATP-bd"/>
</dbReference>
<feature type="region of interest" description="Disordered" evidence="17">
    <location>
        <begin position="534"/>
        <end position="560"/>
    </location>
</feature>
<dbReference type="GO" id="GO:0009432">
    <property type="term" value="P:SOS response"/>
    <property type="evidence" value="ECO:0007669"/>
    <property type="project" value="UniProtKB-UniRule"/>
</dbReference>
<dbReference type="InterPro" id="IPR032284">
    <property type="entry name" value="RecQ_Zn-bd"/>
</dbReference>
<dbReference type="GO" id="GO:0030894">
    <property type="term" value="C:replisome"/>
    <property type="evidence" value="ECO:0007669"/>
    <property type="project" value="TreeGrafter"/>
</dbReference>
<dbReference type="NCBIfam" id="TIGR00614">
    <property type="entry name" value="recQ_fam"/>
    <property type="match status" value="1"/>
</dbReference>
<dbReference type="InterPro" id="IPR001650">
    <property type="entry name" value="Helicase_C-like"/>
</dbReference>
<evidence type="ECO:0000256" key="15">
    <source>
        <dbReference type="ARBA" id="ARBA00034617"/>
    </source>
</evidence>
<gene>
    <name evidence="21" type="ORF">HNR70_001051</name>
</gene>
<comment type="cofactor">
    <cofactor evidence="1">
        <name>Mg(2+)</name>
        <dbReference type="ChEBI" id="CHEBI:18420"/>
    </cofactor>
</comment>
<dbReference type="InterPro" id="IPR010997">
    <property type="entry name" value="HRDC-like_sf"/>
</dbReference>
<dbReference type="InterPro" id="IPR002121">
    <property type="entry name" value="HRDC_dom"/>
</dbReference>
<evidence type="ECO:0000313" key="22">
    <source>
        <dbReference type="Proteomes" id="UP000588158"/>
    </source>
</evidence>
<dbReference type="EC" id="5.6.2.4" evidence="16"/>
<dbReference type="EMBL" id="JACHLZ010000001">
    <property type="protein sequence ID" value="MBB5831238.1"/>
    <property type="molecule type" value="Genomic_DNA"/>
</dbReference>
<dbReference type="GO" id="GO:0043590">
    <property type="term" value="C:bacterial nucleoid"/>
    <property type="evidence" value="ECO:0007669"/>
    <property type="project" value="TreeGrafter"/>
</dbReference>
<evidence type="ECO:0000259" key="19">
    <source>
        <dbReference type="PROSITE" id="PS51192"/>
    </source>
</evidence>